<gene>
    <name evidence="1" type="ORF">ACHAWO_008313</name>
</gene>
<evidence type="ECO:0000313" key="1">
    <source>
        <dbReference type="EMBL" id="KAL3774647.1"/>
    </source>
</evidence>
<proteinExistence type="predicted"/>
<accession>A0ABD3NFB4</accession>
<protein>
    <recommendedName>
        <fullName evidence="3">Cadherin domain-containing protein</fullName>
    </recommendedName>
</protein>
<reference evidence="1 2" key="1">
    <citation type="submission" date="2024-10" db="EMBL/GenBank/DDBJ databases">
        <title>Updated reference genomes for cyclostephanoid diatoms.</title>
        <authorList>
            <person name="Roberts W.R."/>
            <person name="Alverson A.J."/>
        </authorList>
    </citation>
    <scope>NUCLEOTIDE SEQUENCE [LARGE SCALE GENOMIC DNA]</scope>
    <source>
        <strain evidence="1 2">AJA010-31</strain>
    </source>
</reference>
<dbReference type="EMBL" id="JALLPJ020001183">
    <property type="protein sequence ID" value="KAL3774647.1"/>
    <property type="molecule type" value="Genomic_DNA"/>
</dbReference>
<evidence type="ECO:0008006" key="3">
    <source>
        <dbReference type="Google" id="ProtNLM"/>
    </source>
</evidence>
<dbReference type="Proteomes" id="UP001530400">
    <property type="component" value="Unassembled WGS sequence"/>
</dbReference>
<comment type="caution">
    <text evidence="1">The sequence shown here is derived from an EMBL/GenBank/DDBJ whole genome shotgun (WGS) entry which is preliminary data.</text>
</comment>
<sequence length="144" mass="15384">MTDQVANQRCLLGAFGEVTETISTDDRYGSATSVDQGTVRVADSLALNSSAFVVDKIGVLDSVITMSNKVSMIKMQIELVLCDLNDKVPLDIGILNHGTADVLNDKSHLVSLAGPAPHSHWMGVVSLDKWSIGVSVEHKVPVIL</sequence>
<organism evidence="1 2">
    <name type="scientific">Cyclotella atomus</name>
    <dbReference type="NCBI Taxonomy" id="382360"/>
    <lineage>
        <taxon>Eukaryota</taxon>
        <taxon>Sar</taxon>
        <taxon>Stramenopiles</taxon>
        <taxon>Ochrophyta</taxon>
        <taxon>Bacillariophyta</taxon>
        <taxon>Coscinodiscophyceae</taxon>
        <taxon>Thalassiosirophycidae</taxon>
        <taxon>Stephanodiscales</taxon>
        <taxon>Stephanodiscaceae</taxon>
        <taxon>Cyclotella</taxon>
    </lineage>
</organism>
<evidence type="ECO:0000313" key="2">
    <source>
        <dbReference type="Proteomes" id="UP001530400"/>
    </source>
</evidence>
<keyword evidence="2" id="KW-1185">Reference proteome</keyword>
<name>A0ABD3NFB4_9STRA</name>
<dbReference type="AlphaFoldDB" id="A0ABD3NFB4"/>